<organism evidence="1 2">
    <name type="scientific">Halosquirtibacter laminarini</name>
    <dbReference type="NCBI Taxonomy" id="3374600"/>
    <lineage>
        <taxon>Bacteria</taxon>
        <taxon>Pseudomonadati</taxon>
        <taxon>Bacteroidota</taxon>
        <taxon>Bacteroidia</taxon>
        <taxon>Marinilabiliales</taxon>
        <taxon>Prolixibacteraceae</taxon>
        <taxon>Halosquirtibacter</taxon>
    </lineage>
</organism>
<keyword evidence="2" id="KW-1185">Reference proteome</keyword>
<gene>
    <name evidence="1" type="ORF">K4L44_08240</name>
</gene>
<dbReference type="Proteomes" id="UP000826212">
    <property type="component" value="Chromosome"/>
</dbReference>
<name>A0AC61NJA3_9BACT</name>
<proteinExistence type="predicted"/>
<evidence type="ECO:0000313" key="1">
    <source>
        <dbReference type="EMBL" id="QZE15806.1"/>
    </source>
</evidence>
<accession>A0AC61NJA3</accession>
<dbReference type="EMBL" id="CP081303">
    <property type="protein sequence ID" value="QZE15806.1"/>
    <property type="molecule type" value="Genomic_DNA"/>
</dbReference>
<reference evidence="1" key="1">
    <citation type="submission" date="2021-08" db="EMBL/GenBank/DDBJ databases">
        <title>Novel anaerobic bacterium isolated from sea squirt in East Sea, Republic of Korea.</title>
        <authorList>
            <person name="Nguyen T.H."/>
            <person name="Li Z."/>
            <person name="Lee Y.-J."/>
            <person name="Ko J."/>
            <person name="Kim S.-G."/>
        </authorList>
    </citation>
    <scope>NUCLEOTIDE SEQUENCE</scope>
    <source>
        <strain evidence="1">KCTC 25031</strain>
    </source>
</reference>
<protein>
    <submittedName>
        <fullName evidence="1">TolC family protein</fullName>
    </submittedName>
</protein>
<evidence type="ECO:0000313" key="2">
    <source>
        <dbReference type="Proteomes" id="UP000826212"/>
    </source>
</evidence>
<sequence length="492" mass="54974">MKMLHICLVVSVLMGSVLCVQAQETEVSDQSVAMSFEEAIAVLREHNYTIQASEKEHESLEYEAKATKGLYMPHLSVTGTYTLFNDDISMEMDLSAQKQMADNMMGGLNQMMNALLPTMTPMQQAIIKGGMSKMPPIALPSSISVPIQDQQLGLITANLKQPIYMGGKINAANRVAKAKVAASDLHLKDITNQQITELAARYFGLQLSSKLVAVRKEVMDGFKKHLEDAEHLENQGMISKAERLHANVAYMNALQKYKASVRDVELVQIGLQNTLGVGYNITPTTQLGVMGTLNDLDFYQSYAQKNNPKLLQVDQKEIMVNQLVKKEKSEYLPEIALVGSGNLYEYQVTDLIPNWFVGIGVKINIFDGFARENKIKAAKAKRAQVTIYKEKASNDINTVVMKTYHEIEKAAESAETLDTSMSFANEYYRVRNKAFKQGFATSTQVVDAQMNLSKTKIEHLQAMYQYDIAFAKLLEWCGMSDSFVSYTVDVKK</sequence>